<feature type="modified residue" description="N6-(pyridoxal phosphate)lysine" evidence="6">
    <location>
        <position position="242"/>
    </location>
</feature>
<dbReference type="NCBIfam" id="NF000586">
    <property type="entry name" value="PRK00011.1"/>
    <property type="match status" value="1"/>
</dbReference>
<dbReference type="InterPro" id="IPR015422">
    <property type="entry name" value="PyrdxlP-dep_Trfase_small"/>
</dbReference>
<gene>
    <name evidence="6" type="primary">glyA</name>
    <name evidence="9" type="ORF">HUO14_05580</name>
</gene>
<sequence>MSNVADIQDIRQTGFFDFSVDESDPAVAGAINSELARQQNQIELIASENIVSRAVLQAQGSVFTNKYAEGYPGRRYYQGCAPSDDVENLAIERAKQLFDCGFVNVQPHSGAQANGAVMLALVKPGDTILGMSLDAGGHLTHGAKPAQSGKWFNAIQYGVNDDDHLINYEEVEALAKEHQPKLIIAGGSAYPRQIDFAKFRAIADSVGALFMVDMAHFAGLVAAGLHPSPLGYADVVTTTTHKTLRGPRGGMILTNDEAIAKKINSAVFPGLQGGPLMHVIAAKAVAFGEALRPEFKSYSAAVIENAKVLAATLKERGADVVAGGTDTHLALIDLSPLGITGRDADEALERAGITCNKNSIPNDPQPPMKTSGIRVGSPAGTTRGFGPAEFKMIGDMVADVLDGLRQKGEAGDPDIEADVRERVQALCDRFPIYQD</sequence>
<dbReference type="CDD" id="cd00378">
    <property type="entry name" value="SHMT"/>
    <property type="match status" value="1"/>
</dbReference>
<keyword evidence="3 6" id="KW-0554">One-carbon metabolism</keyword>
<evidence type="ECO:0000256" key="7">
    <source>
        <dbReference type="SAM" id="MobiDB-lite"/>
    </source>
</evidence>
<comment type="pathway">
    <text evidence="6">Amino-acid biosynthesis; glycine biosynthesis; glycine from L-serine: step 1/1.</text>
</comment>
<feature type="binding site" evidence="6">
    <location>
        <position position="257"/>
    </location>
    <ligand>
        <name>(6S)-5,6,7,8-tetrahydrofolate</name>
        <dbReference type="ChEBI" id="CHEBI:57453"/>
    </ligand>
</feature>
<keyword evidence="6" id="KW-0963">Cytoplasm</keyword>
<keyword evidence="4 6" id="KW-0808">Transferase</keyword>
<evidence type="ECO:0000256" key="4">
    <source>
        <dbReference type="ARBA" id="ARBA00022679"/>
    </source>
</evidence>
<feature type="binding site" evidence="6">
    <location>
        <position position="133"/>
    </location>
    <ligand>
        <name>(6S)-5,6,7,8-tetrahydrofolate</name>
        <dbReference type="ChEBI" id="CHEBI:57453"/>
    </ligand>
</feature>
<dbReference type="EC" id="2.1.2.1" evidence="6"/>
<feature type="domain" description="Serine hydroxymethyltransferase-like" evidence="8">
    <location>
        <begin position="21"/>
        <end position="397"/>
    </location>
</feature>
<comment type="caution">
    <text evidence="6">Lacks conserved residue(s) required for the propagation of feature annotation.</text>
</comment>
<name>A0ABX2N194_9SPHN</name>
<evidence type="ECO:0000313" key="10">
    <source>
        <dbReference type="Proteomes" id="UP000652427"/>
    </source>
</evidence>
<evidence type="ECO:0000256" key="5">
    <source>
        <dbReference type="ARBA" id="ARBA00022898"/>
    </source>
</evidence>
<keyword evidence="10" id="KW-1185">Reference proteome</keyword>
<proteinExistence type="inferred from homology"/>
<dbReference type="Pfam" id="PF00464">
    <property type="entry name" value="SHMT"/>
    <property type="match status" value="1"/>
</dbReference>
<dbReference type="Gene3D" id="3.40.640.10">
    <property type="entry name" value="Type I PLP-dependent aspartate aminotransferase-like (Major domain)"/>
    <property type="match status" value="1"/>
</dbReference>
<dbReference type="EMBL" id="JABWMH010000002">
    <property type="protein sequence ID" value="NVD27371.1"/>
    <property type="molecule type" value="Genomic_DNA"/>
</dbReference>
<dbReference type="Proteomes" id="UP000652427">
    <property type="component" value="Unassembled WGS sequence"/>
</dbReference>
<dbReference type="RefSeq" id="WP_176278906.1">
    <property type="nucleotide sequence ID" value="NZ_JABWMH010000002.1"/>
</dbReference>
<organism evidence="9 10">
    <name type="scientific">Parasphingorhabdus flavimaris</name>
    <dbReference type="NCBI Taxonomy" id="266812"/>
    <lineage>
        <taxon>Bacteria</taxon>
        <taxon>Pseudomonadati</taxon>
        <taxon>Pseudomonadota</taxon>
        <taxon>Alphaproteobacteria</taxon>
        <taxon>Sphingomonadales</taxon>
        <taxon>Sphingomonadaceae</taxon>
        <taxon>Parasphingorhabdus</taxon>
    </lineage>
</organism>
<accession>A0ABX2N194</accession>
<dbReference type="Gene3D" id="3.90.1150.10">
    <property type="entry name" value="Aspartate Aminotransferase, domain 1"/>
    <property type="match status" value="1"/>
</dbReference>
<comment type="similarity">
    <text evidence="2 6">Belongs to the SHMT family.</text>
</comment>
<dbReference type="PROSITE" id="PS00096">
    <property type="entry name" value="SHMT"/>
    <property type="match status" value="1"/>
</dbReference>
<dbReference type="InterPro" id="IPR015421">
    <property type="entry name" value="PyrdxlP-dep_Trfase_major"/>
</dbReference>
<comment type="subunit">
    <text evidence="6">Homodimer.</text>
</comment>
<feature type="site" description="Plays an important role in substrate specificity" evidence="6">
    <location>
        <position position="241"/>
    </location>
</feature>
<dbReference type="InterPro" id="IPR049943">
    <property type="entry name" value="Ser_HO-MeTrfase-like"/>
</dbReference>
<comment type="function">
    <text evidence="6">Catalyzes the reversible interconversion of serine and glycine with tetrahydrofolate (THF) serving as the one-carbon carrier. This reaction serves as the major source of one-carbon groups required for the biosynthesis of purines, thymidylate, methionine, and other important biomolecules. Also exhibits THF-independent aldolase activity toward beta-hydroxyamino acids, producing glycine and aldehydes, via a retro-aldol mechanism.</text>
</comment>
<dbReference type="InterPro" id="IPR019798">
    <property type="entry name" value="Ser_HO-MeTrfase_PLP_BS"/>
</dbReference>
<evidence type="ECO:0000256" key="3">
    <source>
        <dbReference type="ARBA" id="ARBA00022563"/>
    </source>
</evidence>
<evidence type="ECO:0000256" key="6">
    <source>
        <dbReference type="HAMAP-Rule" id="MF_00051"/>
    </source>
</evidence>
<feature type="region of interest" description="Disordered" evidence="7">
    <location>
        <begin position="356"/>
        <end position="379"/>
    </location>
</feature>
<protein>
    <recommendedName>
        <fullName evidence="6">Serine hydroxymethyltransferase</fullName>
        <shortName evidence="6">SHMT</shortName>
        <shortName evidence="6">Serine methylase</shortName>
        <ecNumber evidence="6">2.1.2.1</ecNumber>
    </recommendedName>
</protein>
<dbReference type="HAMAP" id="MF_00051">
    <property type="entry name" value="SHMT"/>
    <property type="match status" value="1"/>
</dbReference>
<comment type="pathway">
    <text evidence="6">One-carbon metabolism; tetrahydrofolate interconversion.</text>
</comment>
<reference evidence="9 10" key="1">
    <citation type="submission" date="2020-06" db="EMBL/GenBank/DDBJ databases">
        <authorList>
            <person name="Kim S.-J."/>
            <person name="Park S.-J."/>
        </authorList>
    </citation>
    <scope>NUCLEOTIDE SEQUENCE [LARGE SCALE GENOMIC DNA]</scope>
    <source>
        <strain evidence="9 10">SW-151</strain>
    </source>
</reference>
<comment type="cofactor">
    <cofactor evidence="1 6">
        <name>pyridoxal 5'-phosphate</name>
        <dbReference type="ChEBI" id="CHEBI:597326"/>
    </cofactor>
</comment>
<dbReference type="SUPFAM" id="SSF53383">
    <property type="entry name" value="PLP-dependent transferases"/>
    <property type="match status" value="1"/>
</dbReference>
<feature type="binding site" evidence="6">
    <location>
        <begin position="137"/>
        <end position="139"/>
    </location>
    <ligand>
        <name>(6S)-5,6,7,8-tetrahydrofolate</name>
        <dbReference type="ChEBI" id="CHEBI:57453"/>
    </ligand>
</feature>
<dbReference type="InterPro" id="IPR001085">
    <property type="entry name" value="Ser_HO-MeTrfase"/>
</dbReference>
<dbReference type="PANTHER" id="PTHR11680:SF35">
    <property type="entry name" value="SERINE HYDROXYMETHYLTRANSFERASE 1"/>
    <property type="match status" value="1"/>
</dbReference>
<comment type="subcellular location">
    <subcellularLocation>
        <location evidence="6">Cytoplasm</location>
    </subcellularLocation>
</comment>
<evidence type="ECO:0000256" key="2">
    <source>
        <dbReference type="ARBA" id="ARBA00006376"/>
    </source>
</evidence>
<comment type="catalytic activity">
    <reaction evidence="6">
        <text>(6R)-5,10-methylene-5,6,7,8-tetrahydrofolate + glycine + H2O = (6S)-5,6,7,8-tetrahydrofolate + L-serine</text>
        <dbReference type="Rhea" id="RHEA:15481"/>
        <dbReference type="ChEBI" id="CHEBI:15377"/>
        <dbReference type="ChEBI" id="CHEBI:15636"/>
        <dbReference type="ChEBI" id="CHEBI:33384"/>
        <dbReference type="ChEBI" id="CHEBI:57305"/>
        <dbReference type="ChEBI" id="CHEBI:57453"/>
        <dbReference type="EC" id="2.1.2.1"/>
    </reaction>
</comment>
<dbReference type="PANTHER" id="PTHR11680">
    <property type="entry name" value="SERINE HYDROXYMETHYLTRANSFERASE"/>
    <property type="match status" value="1"/>
</dbReference>
<dbReference type="InterPro" id="IPR039429">
    <property type="entry name" value="SHMT-like_dom"/>
</dbReference>
<keyword evidence="5 6" id="KW-0663">Pyridoxal phosphate</keyword>
<keyword evidence="6" id="KW-0028">Amino-acid biosynthesis</keyword>
<dbReference type="InterPro" id="IPR015424">
    <property type="entry name" value="PyrdxlP-dep_Trfase"/>
</dbReference>
<comment type="caution">
    <text evidence="9">The sequence shown here is derived from an EMBL/GenBank/DDBJ whole genome shotgun (WGS) entry which is preliminary data.</text>
</comment>
<evidence type="ECO:0000256" key="1">
    <source>
        <dbReference type="ARBA" id="ARBA00001933"/>
    </source>
</evidence>
<evidence type="ECO:0000259" key="8">
    <source>
        <dbReference type="Pfam" id="PF00464"/>
    </source>
</evidence>
<dbReference type="PIRSF" id="PIRSF000412">
    <property type="entry name" value="SHMT"/>
    <property type="match status" value="1"/>
</dbReference>
<evidence type="ECO:0000313" key="9">
    <source>
        <dbReference type="EMBL" id="NVD27371.1"/>
    </source>
</evidence>